<evidence type="ECO:0000256" key="1">
    <source>
        <dbReference type="ARBA" id="ARBA00001936"/>
    </source>
</evidence>
<organism evidence="9 10">
    <name type="scientific">Sinanodonta woodiana</name>
    <name type="common">Chinese pond mussel</name>
    <name type="synonym">Anodonta woodiana</name>
    <dbReference type="NCBI Taxonomy" id="1069815"/>
    <lineage>
        <taxon>Eukaryota</taxon>
        <taxon>Metazoa</taxon>
        <taxon>Spiralia</taxon>
        <taxon>Lophotrochozoa</taxon>
        <taxon>Mollusca</taxon>
        <taxon>Bivalvia</taxon>
        <taxon>Autobranchia</taxon>
        <taxon>Heteroconchia</taxon>
        <taxon>Palaeoheterodonta</taxon>
        <taxon>Unionida</taxon>
        <taxon>Unionoidea</taxon>
        <taxon>Unionidae</taxon>
        <taxon>Unioninae</taxon>
        <taxon>Sinanodonta</taxon>
    </lineage>
</organism>
<feature type="compositionally biased region" description="Low complexity" evidence="7">
    <location>
        <begin position="1569"/>
        <end position="1590"/>
    </location>
</feature>
<evidence type="ECO:0000256" key="7">
    <source>
        <dbReference type="SAM" id="MobiDB-lite"/>
    </source>
</evidence>
<comment type="cofactor">
    <cofactor evidence="1">
        <name>Mn(2+)</name>
        <dbReference type="ChEBI" id="CHEBI:29035"/>
    </cofactor>
</comment>
<feature type="compositionally biased region" description="Polar residues" evidence="7">
    <location>
        <begin position="66"/>
        <end position="84"/>
    </location>
</feature>
<name>A0ABD3W7Z5_SINWO</name>
<keyword evidence="6" id="KW-0863">Zinc-finger</keyword>
<evidence type="ECO:0000256" key="2">
    <source>
        <dbReference type="ARBA" id="ARBA00001946"/>
    </source>
</evidence>
<dbReference type="Gene3D" id="1.10.1410.10">
    <property type="match status" value="2"/>
</dbReference>
<dbReference type="Pfam" id="PF00098">
    <property type="entry name" value="zf-CCHC"/>
    <property type="match status" value="1"/>
</dbReference>
<dbReference type="GO" id="GO:0008270">
    <property type="term" value="F:zinc ion binding"/>
    <property type="evidence" value="ECO:0007669"/>
    <property type="project" value="UniProtKB-KW"/>
</dbReference>
<comment type="cofactor">
    <cofactor evidence="2">
        <name>Mg(2+)</name>
        <dbReference type="ChEBI" id="CHEBI:18420"/>
    </cofactor>
</comment>
<reference evidence="9 10" key="1">
    <citation type="submission" date="2024-11" db="EMBL/GenBank/DDBJ databases">
        <title>Chromosome-level genome assembly of the freshwater bivalve Anodonta woodiana.</title>
        <authorList>
            <person name="Chen X."/>
        </authorList>
    </citation>
    <scope>NUCLEOTIDE SEQUENCE [LARGE SCALE GENOMIC DNA]</scope>
    <source>
        <strain evidence="9">MN2024</strain>
        <tissue evidence="9">Gills</tissue>
    </source>
</reference>
<evidence type="ECO:0000256" key="6">
    <source>
        <dbReference type="PROSITE-ProRule" id="PRU00047"/>
    </source>
</evidence>
<comment type="caution">
    <text evidence="9">The sequence shown here is derived from an EMBL/GenBank/DDBJ whole genome shotgun (WGS) entry which is preliminary data.</text>
</comment>
<feature type="compositionally biased region" description="Basic and acidic residues" evidence="7">
    <location>
        <begin position="707"/>
        <end position="719"/>
    </location>
</feature>
<feature type="region of interest" description="Disordered" evidence="7">
    <location>
        <begin position="1568"/>
        <end position="1604"/>
    </location>
</feature>
<feature type="region of interest" description="Disordered" evidence="7">
    <location>
        <begin position="38"/>
        <end position="150"/>
    </location>
</feature>
<dbReference type="EMBL" id="JBJQND010000008">
    <property type="protein sequence ID" value="KAL3869997.1"/>
    <property type="molecule type" value="Genomic_DNA"/>
</dbReference>
<feature type="compositionally biased region" description="Basic and acidic residues" evidence="7">
    <location>
        <begin position="1384"/>
        <end position="1418"/>
    </location>
</feature>
<protein>
    <recommendedName>
        <fullName evidence="8">CCHC-type domain-containing protein</fullName>
    </recommendedName>
</protein>
<dbReference type="Pfam" id="PF22600">
    <property type="entry name" value="MTPAP-like_central"/>
    <property type="match status" value="1"/>
</dbReference>
<feature type="compositionally biased region" description="Basic and acidic residues" evidence="7">
    <location>
        <begin position="727"/>
        <end position="742"/>
    </location>
</feature>
<dbReference type="SUPFAM" id="SSF81631">
    <property type="entry name" value="PAP/OAS1 substrate-binding domain"/>
    <property type="match status" value="2"/>
</dbReference>
<feature type="compositionally biased region" description="Acidic residues" evidence="7">
    <location>
        <begin position="927"/>
        <end position="936"/>
    </location>
</feature>
<keyword evidence="3" id="KW-0808">Transferase</keyword>
<dbReference type="Pfam" id="PF19088">
    <property type="entry name" value="TUTase"/>
    <property type="match status" value="1"/>
</dbReference>
<gene>
    <name evidence="9" type="ORF">ACJMK2_042614</name>
</gene>
<feature type="domain" description="CCHC-type" evidence="8">
    <location>
        <begin position="991"/>
        <end position="1006"/>
    </location>
</feature>
<dbReference type="InterPro" id="IPR054708">
    <property type="entry name" value="MTPAP-like_central"/>
</dbReference>
<evidence type="ECO:0000313" key="10">
    <source>
        <dbReference type="Proteomes" id="UP001634394"/>
    </source>
</evidence>
<keyword evidence="6" id="KW-0862">Zinc</keyword>
<feature type="region of interest" description="Disordered" evidence="7">
    <location>
        <begin position="180"/>
        <end position="246"/>
    </location>
</feature>
<dbReference type="SUPFAM" id="SSF81301">
    <property type="entry name" value="Nucleotidyltransferase"/>
    <property type="match status" value="2"/>
</dbReference>
<dbReference type="SUPFAM" id="SSF57756">
    <property type="entry name" value="Retrovirus zinc finger-like domains"/>
    <property type="match status" value="1"/>
</dbReference>
<dbReference type="InterPro" id="IPR001878">
    <property type="entry name" value="Znf_CCHC"/>
</dbReference>
<feature type="compositionally biased region" description="Low complexity" evidence="7">
    <location>
        <begin position="138"/>
        <end position="150"/>
    </location>
</feature>
<dbReference type="CDD" id="cd05402">
    <property type="entry name" value="NT_PAP_TUTase"/>
    <property type="match status" value="2"/>
</dbReference>
<keyword evidence="5" id="KW-0460">Magnesium</keyword>
<dbReference type="PANTHER" id="PTHR12271:SF66">
    <property type="entry name" value="TERMINAL URIDYLYLTRANSFERASE TAILOR"/>
    <property type="match status" value="1"/>
</dbReference>
<feature type="region of interest" description="Disordered" evidence="7">
    <location>
        <begin position="681"/>
        <end position="742"/>
    </location>
</feature>
<feature type="region of interest" description="Disordered" evidence="7">
    <location>
        <begin position="912"/>
        <end position="936"/>
    </location>
</feature>
<evidence type="ECO:0000259" key="8">
    <source>
        <dbReference type="PROSITE" id="PS50158"/>
    </source>
</evidence>
<feature type="compositionally biased region" description="Basic and acidic residues" evidence="7">
    <location>
        <begin position="53"/>
        <end position="65"/>
    </location>
</feature>
<accession>A0ABD3W7Z5</accession>
<feature type="domain" description="CCHC-type" evidence="8">
    <location>
        <begin position="1369"/>
        <end position="1384"/>
    </location>
</feature>
<feature type="compositionally biased region" description="Polar residues" evidence="7">
    <location>
        <begin position="1420"/>
        <end position="1440"/>
    </location>
</feature>
<evidence type="ECO:0000256" key="4">
    <source>
        <dbReference type="ARBA" id="ARBA00022723"/>
    </source>
</evidence>
<sequence length="1638" mass="184693">MADCHGTAQTEAEPKQLQQVSNTSDVAFAASTSVTGYKAVKTEADEQELENETSDKVKMNERKQEIGSTDSPTESSDTIQQQYPSFPGQPDVTTQTQQSGANQQDATLIPLSITKHPDVSQQAHQTGPQQPMVTTQNHQTGPQQPVVTTQTHQTGPQQSSVLLQIKHAILQELQIGANTSNKKKKKKLKGKKMENQYLTGEDNQSGPVRSGTCSVQPETLRPGDKSQATQNEVSKPDKKLNDSQHCGSTVKELQNLLNKDKKLQLAKQKYLDNEVENSTLITLQKDRIYPLKKKSDKFPGARYFCRLCEYHCDSVAICMKHVKDDRHKRKREITLQSEKLRKLPAPSLRHVQAMDKVVEDVFTTYGLSNADLTRRQNIVQEVQRFLNKTIPDVTLRPYGSSLSGLGLKSSDLNIDLVVPEEFNGAKALTLVFKALQESDIYQDVKNDFTAKVPHVKFTDPDSAICCQITINSNLAYYTSRLLSIYARLDTRLTKVASAFRHWAKMCSVDKQEEGSLPSYLFGVMTVYYLQQCNPPVLPVLWKDIDLEKGRGGVESSLAKKLLDQLEQTTWVSSNSQSVGHLWIDLLKFYAARFDMSLYVICIKQHKILTRAEKKWNNRRIAVEDPFSTKRNAARTVGNSRVFEFIYDSLRKACIYFALPSNSDDLNPSELLQQKKVVKKFPQDEEKGKKSTNKDVKCLLPDSNGSQKSEKIKKISDTKESCPAIEQRQPHNGEPIKELKGGDLHHTVLKKEAIFSVDENSDVKELTPRLKKSESIPGNENGAAGQQTSEDSEEGIKEYSFVNSDKVEDSYPEPDNSFVLEDTSVCAECSEDVDSSAVEVDSFKIEDSSVFVANSCDASSSLVEDNSSICHCEPVVDGCSLCLYGDRDSKNCEVNKGEINSIQVNSTIDQEEVISGSEYEDRNSNYDSDSDGDLADSESDLIVKKRKKYVYLSGDTEMSQSEIRADDVEGAEYDYAFSVKHLTDGKGPAVICSICDKEGHLKHSCPEEKLPSILPLPPMTPYHLDLLSGVIKKVPVDFQLSPDEIQMREMIRADLEQFLLESFPDLRFMLFGSTYNGFGFRHSDIDICATFKEKSAKDINAVEIIEAISKRLKTHKGLYGVFPITTAKVPIVKFIHRASKLEGDISLYNLLGQFNTKLLSAYCSIDPRVKMLGYAIKVFAKVCDIGDASKGSLSSYAYILMVIHYLQQCKPPVIPVLQELPGGQGSEIIVDGWNTWFFDDIKRLRKVWPHYGKNQQSVGELWFGMFRYYTEEFSLKDHVVSIRQLKPLTKFEKLWNGKCIAIEDPFDSNHNLGAGLSIKMNKYILTAFIRGRELYGTPVSGIITGFASLEDYFFDSKALTVGDPPTDRCCRVCNKIGHIAKDCPRVQARKEREAQEKKRREERKIEEKKKEGNSKERQNHKNGQGNPKWRQNQENNQGVQRSVSIPRGNQEYSLPYYHQQSYPPGMGHHMRNMNVFPQSQEQCMRYFPSQGPNDRWSQGRSPSGPYQNVSRVFYSQTQGMQCDSPYQSVEQKLHNQNANRFMRNDSYNHNQQQPFNANMSQQLIHPLMRSQPSSQSPISSQQRQQARISNQTIPQSHRSPHHQRHVVVQNSGGKESSMHSLVVNTICSQHSSSPQSPPT</sequence>
<feature type="compositionally biased region" description="Basic residues" evidence="7">
    <location>
        <begin position="181"/>
        <end position="190"/>
    </location>
</feature>
<feature type="region of interest" description="Disordered" evidence="7">
    <location>
        <begin position="1"/>
        <end position="23"/>
    </location>
</feature>
<dbReference type="InterPro" id="IPR002058">
    <property type="entry name" value="PAP_assoc"/>
</dbReference>
<feature type="compositionally biased region" description="Polar residues" evidence="7">
    <location>
        <begin position="196"/>
        <end position="217"/>
    </location>
</feature>
<evidence type="ECO:0000256" key="5">
    <source>
        <dbReference type="ARBA" id="ARBA00022842"/>
    </source>
</evidence>
<dbReference type="SMART" id="SM00343">
    <property type="entry name" value="ZnF_C2HC"/>
    <property type="match status" value="2"/>
</dbReference>
<feature type="compositionally biased region" description="Polar residues" evidence="7">
    <location>
        <begin position="119"/>
        <end position="137"/>
    </location>
</feature>
<dbReference type="InterPro" id="IPR043519">
    <property type="entry name" value="NT_sf"/>
</dbReference>
<evidence type="ECO:0000256" key="3">
    <source>
        <dbReference type="ARBA" id="ARBA00022679"/>
    </source>
</evidence>
<dbReference type="Gene3D" id="3.30.460.10">
    <property type="entry name" value="Beta Polymerase, domain 2"/>
    <property type="match status" value="2"/>
</dbReference>
<keyword evidence="10" id="KW-1185">Reference proteome</keyword>
<dbReference type="FunFam" id="1.10.1410.10:FF:000002">
    <property type="entry name" value="terminal uridylyltransferase 4 isoform X1"/>
    <property type="match status" value="1"/>
</dbReference>
<feature type="compositionally biased region" description="Basic and acidic residues" evidence="7">
    <location>
        <begin position="681"/>
        <end position="696"/>
    </location>
</feature>
<feature type="region of interest" description="Disordered" evidence="7">
    <location>
        <begin position="1384"/>
        <end position="1440"/>
    </location>
</feature>
<dbReference type="Proteomes" id="UP001634394">
    <property type="component" value="Unassembled WGS sequence"/>
</dbReference>
<feature type="region of interest" description="Disordered" evidence="7">
    <location>
        <begin position="761"/>
        <end position="793"/>
    </location>
</feature>
<dbReference type="Pfam" id="PF03828">
    <property type="entry name" value="PAP_assoc"/>
    <property type="match status" value="2"/>
</dbReference>
<feature type="compositionally biased region" description="Polar residues" evidence="7">
    <location>
        <begin position="91"/>
        <end position="106"/>
    </location>
</feature>
<proteinExistence type="predicted"/>
<dbReference type="GO" id="GO:0016740">
    <property type="term" value="F:transferase activity"/>
    <property type="evidence" value="ECO:0007669"/>
    <property type="project" value="UniProtKB-KW"/>
</dbReference>
<dbReference type="PANTHER" id="PTHR12271">
    <property type="entry name" value="POLY A POLYMERASE CID PAP -RELATED"/>
    <property type="match status" value="1"/>
</dbReference>
<dbReference type="InterPro" id="IPR036875">
    <property type="entry name" value="Znf_CCHC_sf"/>
</dbReference>
<evidence type="ECO:0000313" key="9">
    <source>
        <dbReference type="EMBL" id="KAL3869997.1"/>
    </source>
</evidence>
<feature type="compositionally biased region" description="Basic and acidic residues" evidence="7">
    <location>
        <begin position="761"/>
        <end position="773"/>
    </location>
</feature>
<dbReference type="InterPro" id="IPR045100">
    <property type="entry name" value="TUT4/7_NTP_transf"/>
</dbReference>
<dbReference type="PROSITE" id="PS50158">
    <property type="entry name" value="ZF_CCHC"/>
    <property type="match status" value="2"/>
</dbReference>
<keyword evidence="4" id="KW-0479">Metal-binding</keyword>